<dbReference type="InterPro" id="IPR020846">
    <property type="entry name" value="MFS_dom"/>
</dbReference>
<feature type="transmembrane region" description="Helical" evidence="7">
    <location>
        <begin position="169"/>
        <end position="191"/>
    </location>
</feature>
<feature type="transmembrane region" description="Helical" evidence="7">
    <location>
        <begin position="108"/>
        <end position="129"/>
    </location>
</feature>
<proteinExistence type="predicted"/>
<dbReference type="CDD" id="cd17321">
    <property type="entry name" value="MFS_MMR_MDR_like"/>
    <property type="match status" value="1"/>
</dbReference>
<keyword evidence="6 7" id="KW-0472">Membrane</keyword>
<dbReference type="InterPro" id="IPR011701">
    <property type="entry name" value="MFS"/>
</dbReference>
<feature type="transmembrane region" description="Helical" evidence="7">
    <location>
        <begin position="15"/>
        <end position="42"/>
    </location>
</feature>
<keyword evidence="4 7" id="KW-0812">Transmembrane</keyword>
<dbReference type="PANTHER" id="PTHR42718:SF47">
    <property type="entry name" value="METHYL VIOLOGEN RESISTANCE PROTEIN SMVA"/>
    <property type="match status" value="1"/>
</dbReference>
<evidence type="ECO:0000256" key="2">
    <source>
        <dbReference type="ARBA" id="ARBA00022448"/>
    </source>
</evidence>
<evidence type="ECO:0000256" key="5">
    <source>
        <dbReference type="ARBA" id="ARBA00022989"/>
    </source>
</evidence>
<evidence type="ECO:0000256" key="6">
    <source>
        <dbReference type="ARBA" id="ARBA00023136"/>
    </source>
</evidence>
<dbReference type="GO" id="GO:0022857">
    <property type="term" value="F:transmembrane transporter activity"/>
    <property type="evidence" value="ECO:0007669"/>
    <property type="project" value="InterPro"/>
</dbReference>
<dbReference type="Gene3D" id="1.20.1720.10">
    <property type="entry name" value="Multidrug resistance protein D"/>
    <property type="match status" value="1"/>
</dbReference>
<evidence type="ECO:0000313" key="9">
    <source>
        <dbReference type="EMBL" id="OLF05997.1"/>
    </source>
</evidence>
<feature type="transmembrane region" description="Helical" evidence="7">
    <location>
        <begin position="465"/>
        <end position="486"/>
    </location>
</feature>
<reference evidence="9 10" key="1">
    <citation type="submission" date="2016-12" db="EMBL/GenBank/DDBJ databases">
        <title>The draft genome sequence of Actinophytocola xinjiangensis.</title>
        <authorList>
            <person name="Wang W."/>
            <person name="Yuan L."/>
        </authorList>
    </citation>
    <scope>NUCLEOTIDE SEQUENCE [LARGE SCALE GENOMIC DNA]</scope>
    <source>
        <strain evidence="9 10">CGMCC 4.4663</strain>
    </source>
</reference>
<keyword evidence="3" id="KW-1003">Cell membrane</keyword>
<feature type="transmembrane region" description="Helical" evidence="7">
    <location>
        <begin position="228"/>
        <end position="249"/>
    </location>
</feature>
<dbReference type="SUPFAM" id="SSF103473">
    <property type="entry name" value="MFS general substrate transporter"/>
    <property type="match status" value="1"/>
</dbReference>
<dbReference type="EMBL" id="MSIF01000024">
    <property type="protein sequence ID" value="OLF05997.1"/>
    <property type="molecule type" value="Genomic_DNA"/>
</dbReference>
<feature type="transmembrane region" description="Helical" evidence="7">
    <location>
        <begin position="54"/>
        <end position="71"/>
    </location>
</feature>
<evidence type="ECO:0000256" key="7">
    <source>
        <dbReference type="SAM" id="Phobius"/>
    </source>
</evidence>
<dbReference type="PROSITE" id="PS50850">
    <property type="entry name" value="MFS"/>
    <property type="match status" value="1"/>
</dbReference>
<feature type="domain" description="Major facilitator superfamily (MFS) profile" evidence="8">
    <location>
        <begin position="17"/>
        <end position="490"/>
    </location>
</feature>
<feature type="transmembrane region" description="Helical" evidence="7">
    <location>
        <begin position="367"/>
        <end position="386"/>
    </location>
</feature>
<protein>
    <submittedName>
        <fullName evidence="9">MFS transporter</fullName>
    </submittedName>
</protein>
<dbReference type="RefSeq" id="WP_075137087.1">
    <property type="nucleotide sequence ID" value="NZ_MSIF01000024.1"/>
</dbReference>
<feature type="transmembrane region" description="Helical" evidence="7">
    <location>
        <begin position="203"/>
        <end position="222"/>
    </location>
</feature>
<evidence type="ECO:0000256" key="4">
    <source>
        <dbReference type="ARBA" id="ARBA00022692"/>
    </source>
</evidence>
<dbReference type="Gene3D" id="1.20.1250.20">
    <property type="entry name" value="MFS general substrate transporter like domains"/>
    <property type="match status" value="1"/>
</dbReference>
<keyword evidence="5 7" id="KW-1133">Transmembrane helix</keyword>
<feature type="transmembrane region" description="Helical" evidence="7">
    <location>
        <begin position="334"/>
        <end position="355"/>
    </location>
</feature>
<dbReference type="AlphaFoldDB" id="A0A7Z0WG06"/>
<evidence type="ECO:0000313" key="10">
    <source>
        <dbReference type="Proteomes" id="UP000185696"/>
    </source>
</evidence>
<dbReference type="PANTHER" id="PTHR42718">
    <property type="entry name" value="MAJOR FACILITATOR SUPERFAMILY MULTIDRUG TRANSPORTER MFSC"/>
    <property type="match status" value="1"/>
</dbReference>
<dbReference type="Proteomes" id="UP000185696">
    <property type="component" value="Unassembled WGS sequence"/>
</dbReference>
<name>A0A7Z0WG06_9PSEU</name>
<feature type="transmembrane region" description="Helical" evidence="7">
    <location>
        <begin position="307"/>
        <end position="327"/>
    </location>
</feature>
<dbReference type="InterPro" id="IPR036259">
    <property type="entry name" value="MFS_trans_sf"/>
</dbReference>
<feature type="transmembrane region" description="Helical" evidence="7">
    <location>
        <begin position="141"/>
        <end position="163"/>
    </location>
</feature>
<evidence type="ECO:0000256" key="1">
    <source>
        <dbReference type="ARBA" id="ARBA00004651"/>
    </source>
</evidence>
<sequence>MTADVLPTKAGKREWVGLAVLALTVMLVAFDFFVLVLALPHLSADLGADGIEQLWIMDIYGFLVGGFMITMGGLGDRIGRRKLLLIGAAAFGAASLLAAYSTSPEMLIVARVLLGVAGATLAPSTLSLVSNMFRDPKQLGLAVGVWAASFTAGAILGPVAGGILLSQFWWGSVFLIGVPVIVLLLVLGPVLLPEYRNPEAGRLDLVSAVMSLAAILPCIYGIKEIAKYGLQLVPTLAVIVGVLFTVLFIRRQRRLADPLLDVNLFRIPDFRIGMVGLIAYALLSGGVMLLMAQWFQSVANLSPLQAGLALLPGMAMATVSSMVAPILARRIRPAVIIGVGLLVVAVILVLFTQIGPETSPGVLVVGWSVWCLGGGPTVALGMGLVLGATPPDKAGAAAAIPQVGNELGAAVGFAVIGTVATVVYRGEMSGASPEEVRESVASAVTVADRVPETVLESARGAFTEGLQVASGIAGVLLAAVAVLIMVRLRHVGPLGSSSSSSSESSVAA</sequence>
<dbReference type="Pfam" id="PF07690">
    <property type="entry name" value="MFS_1"/>
    <property type="match status" value="1"/>
</dbReference>
<keyword evidence="10" id="KW-1185">Reference proteome</keyword>
<evidence type="ECO:0000256" key="3">
    <source>
        <dbReference type="ARBA" id="ARBA00022475"/>
    </source>
</evidence>
<feature type="transmembrane region" description="Helical" evidence="7">
    <location>
        <begin position="83"/>
        <end position="102"/>
    </location>
</feature>
<gene>
    <name evidence="9" type="ORF">BLA60_33635</name>
</gene>
<comment type="subcellular location">
    <subcellularLocation>
        <location evidence="1">Cell membrane</location>
        <topology evidence="1">Multi-pass membrane protein</topology>
    </subcellularLocation>
</comment>
<evidence type="ECO:0000259" key="8">
    <source>
        <dbReference type="PROSITE" id="PS50850"/>
    </source>
</evidence>
<comment type="caution">
    <text evidence="9">The sequence shown here is derived from an EMBL/GenBank/DDBJ whole genome shotgun (WGS) entry which is preliminary data.</text>
</comment>
<dbReference type="GO" id="GO:0005886">
    <property type="term" value="C:plasma membrane"/>
    <property type="evidence" value="ECO:0007669"/>
    <property type="project" value="UniProtKB-SubCell"/>
</dbReference>
<organism evidence="9 10">
    <name type="scientific">Actinophytocola xinjiangensis</name>
    <dbReference type="NCBI Taxonomy" id="485602"/>
    <lineage>
        <taxon>Bacteria</taxon>
        <taxon>Bacillati</taxon>
        <taxon>Actinomycetota</taxon>
        <taxon>Actinomycetes</taxon>
        <taxon>Pseudonocardiales</taxon>
        <taxon>Pseudonocardiaceae</taxon>
    </lineage>
</organism>
<keyword evidence="2" id="KW-0813">Transport</keyword>
<feature type="transmembrane region" description="Helical" evidence="7">
    <location>
        <begin position="270"/>
        <end position="295"/>
    </location>
</feature>
<accession>A0A7Z0WG06</accession>